<name>A0ABW2H8S7_9ACTN</name>
<keyword evidence="1" id="KW-1133">Transmembrane helix</keyword>
<evidence type="ECO:0000313" key="2">
    <source>
        <dbReference type="EMBL" id="MFC7247372.1"/>
    </source>
</evidence>
<dbReference type="SUPFAM" id="SSF82171">
    <property type="entry name" value="DPP6 N-terminal domain-like"/>
    <property type="match status" value="1"/>
</dbReference>
<evidence type="ECO:0000313" key="3">
    <source>
        <dbReference type="Proteomes" id="UP001596392"/>
    </source>
</evidence>
<evidence type="ECO:0000256" key="1">
    <source>
        <dbReference type="SAM" id="Phobius"/>
    </source>
</evidence>
<gene>
    <name evidence="2" type="ORF">ACFQO7_33340</name>
</gene>
<dbReference type="Gene3D" id="2.120.10.30">
    <property type="entry name" value="TolB, C-terminal domain"/>
    <property type="match status" value="1"/>
</dbReference>
<keyword evidence="3" id="KW-1185">Reference proteome</keyword>
<dbReference type="Proteomes" id="UP001596392">
    <property type="component" value="Unassembled WGS sequence"/>
</dbReference>
<reference evidence="3" key="1">
    <citation type="journal article" date="2019" name="Int. J. Syst. Evol. Microbiol.">
        <title>The Global Catalogue of Microorganisms (GCM) 10K type strain sequencing project: providing services to taxonomists for standard genome sequencing and annotation.</title>
        <authorList>
            <consortium name="The Broad Institute Genomics Platform"/>
            <consortium name="The Broad Institute Genome Sequencing Center for Infectious Disease"/>
            <person name="Wu L."/>
            <person name="Ma J."/>
        </authorList>
    </citation>
    <scope>NUCLEOTIDE SEQUENCE [LARGE SCALE GENOMIC DNA]</scope>
    <source>
        <strain evidence="3">CGMCC 1.9106</strain>
    </source>
</reference>
<proteinExistence type="predicted"/>
<keyword evidence="1" id="KW-0812">Transmembrane</keyword>
<sequence length="379" mass="39574">MNAPMDNLRSGLADLADDVNPVDLRDRALRTSRRIGVRRTALTSALSLVLLAGAGVTAVAMTGGGGGVVEPGASTTATVAPVSPSPVRATVTGDYYFMGQTSNTKLQLSVLRESYPCGTPEPGACKPVTRTEQLRTITHPTDDACPWQSVTVSPDGRRVAWVVGADGVSSGGDLMIADTRGGTPQKRGSGVLCLGTGNVVWSPDSTRLYVGKLDNAGTVGVVDAGSGKFSPMEREAWKEAQSLATGPFRGVLGDGRLTVTKADGTAPRSVPYETEHGLSAVVLGVSHDGRYAAVSTEAGDPSRRLYVADVIDLTSGQPVAFGVGKVSAVWFQPDGSLVVQVNGDPDKVYRLDADLRVVAEFTVDKAQFRNRTLFQGVIG</sequence>
<accession>A0ABW2H8S7</accession>
<protein>
    <submittedName>
        <fullName evidence="2">TolB family protein</fullName>
    </submittedName>
</protein>
<organism evidence="2 3">
    <name type="scientific">Catellatospora aurea</name>
    <dbReference type="NCBI Taxonomy" id="1337874"/>
    <lineage>
        <taxon>Bacteria</taxon>
        <taxon>Bacillati</taxon>
        <taxon>Actinomycetota</taxon>
        <taxon>Actinomycetes</taxon>
        <taxon>Micromonosporales</taxon>
        <taxon>Micromonosporaceae</taxon>
        <taxon>Catellatospora</taxon>
    </lineage>
</organism>
<dbReference type="RefSeq" id="WP_376810113.1">
    <property type="nucleotide sequence ID" value="NZ_JBHTAC010000055.1"/>
</dbReference>
<feature type="transmembrane region" description="Helical" evidence="1">
    <location>
        <begin position="40"/>
        <end position="61"/>
    </location>
</feature>
<comment type="caution">
    <text evidence="2">The sequence shown here is derived from an EMBL/GenBank/DDBJ whole genome shotgun (WGS) entry which is preliminary data.</text>
</comment>
<dbReference type="InterPro" id="IPR011042">
    <property type="entry name" value="6-blade_b-propeller_TolB-like"/>
</dbReference>
<dbReference type="EMBL" id="JBHTAC010000055">
    <property type="protein sequence ID" value="MFC7247372.1"/>
    <property type="molecule type" value="Genomic_DNA"/>
</dbReference>
<keyword evidence="1" id="KW-0472">Membrane</keyword>